<dbReference type="EMBL" id="GBXM01089957">
    <property type="protein sequence ID" value="JAH18620.1"/>
    <property type="molecule type" value="Transcribed_RNA"/>
</dbReference>
<evidence type="ECO:0000313" key="1">
    <source>
        <dbReference type="EMBL" id="JAH18620.1"/>
    </source>
</evidence>
<organism evidence="1">
    <name type="scientific">Anguilla anguilla</name>
    <name type="common">European freshwater eel</name>
    <name type="synonym">Muraena anguilla</name>
    <dbReference type="NCBI Taxonomy" id="7936"/>
    <lineage>
        <taxon>Eukaryota</taxon>
        <taxon>Metazoa</taxon>
        <taxon>Chordata</taxon>
        <taxon>Craniata</taxon>
        <taxon>Vertebrata</taxon>
        <taxon>Euteleostomi</taxon>
        <taxon>Actinopterygii</taxon>
        <taxon>Neopterygii</taxon>
        <taxon>Teleostei</taxon>
        <taxon>Anguilliformes</taxon>
        <taxon>Anguillidae</taxon>
        <taxon>Anguilla</taxon>
    </lineage>
</organism>
<name>A0A0E9QQS6_ANGAN</name>
<reference evidence="1" key="2">
    <citation type="journal article" date="2015" name="Fish Shellfish Immunol.">
        <title>Early steps in the European eel (Anguilla anguilla)-Vibrio vulnificus interaction in the gills: Role of the RtxA13 toxin.</title>
        <authorList>
            <person name="Callol A."/>
            <person name="Pajuelo D."/>
            <person name="Ebbesson L."/>
            <person name="Teles M."/>
            <person name="MacKenzie S."/>
            <person name="Amaro C."/>
        </authorList>
    </citation>
    <scope>NUCLEOTIDE SEQUENCE</scope>
</reference>
<reference evidence="1" key="1">
    <citation type="submission" date="2014-11" db="EMBL/GenBank/DDBJ databases">
        <authorList>
            <person name="Amaro Gonzalez C."/>
        </authorList>
    </citation>
    <scope>NUCLEOTIDE SEQUENCE</scope>
</reference>
<sequence>MIRTAFVLCAHRRKDTFSHMFFKKNSVYLAFCWFINHSDVKTINGPKLYSAD</sequence>
<protein>
    <submittedName>
        <fullName evidence="1">Uncharacterized protein</fullName>
    </submittedName>
</protein>
<proteinExistence type="predicted"/>
<accession>A0A0E9QQS6</accession>
<dbReference type="AlphaFoldDB" id="A0A0E9QQS6"/>